<feature type="transmembrane region" description="Helical" evidence="2">
    <location>
        <begin position="95"/>
        <end position="114"/>
    </location>
</feature>
<gene>
    <name evidence="3" type="ORF">SAMN04489720_3156</name>
</gene>
<evidence type="ECO:0000256" key="2">
    <source>
        <dbReference type="SAM" id="Phobius"/>
    </source>
</evidence>
<feature type="transmembrane region" description="Helical" evidence="2">
    <location>
        <begin position="126"/>
        <end position="145"/>
    </location>
</feature>
<keyword evidence="2" id="KW-0472">Membrane</keyword>
<keyword evidence="4" id="KW-1185">Reference proteome</keyword>
<feature type="compositionally biased region" description="Basic and acidic residues" evidence="1">
    <location>
        <begin position="43"/>
        <end position="54"/>
    </location>
</feature>
<reference evidence="4" key="1">
    <citation type="submission" date="2016-10" db="EMBL/GenBank/DDBJ databases">
        <authorList>
            <person name="Varghese N."/>
            <person name="Submissions S."/>
        </authorList>
    </citation>
    <scope>NUCLEOTIDE SEQUENCE [LARGE SCALE GENOMIC DNA]</scope>
    <source>
        <strain evidence="4">DSM 22002</strain>
    </source>
</reference>
<keyword evidence="2" id="KW-1133">Transmembrane helix</keyword>
<dbReference type="InterPro" id="IPR021403">
    <property type="entry name" value="DUF3043"/>
</dbReference>
<proteinExistence type="predicted"/>
<feature type="region of interest" description="Disordered" evidence="1">
    <location>
        <begin position="1"/>
        <end position="54"/>
    </location>
</feature>
<evidence type="ECO:0000256" key="1">
    <source>
        <dbReference type="SAM" id="MobiDB-lite"/>
    </source>
</evidence>
<name>A0A1G8H086_9MICO</name>
<evidence type="ECO:0000313" key="3">
    <source>
        <dbReference type="EMBL" id="SDI00092.1"/>
    </source>
</evidence>
<dbReference type="STRING" id="399736.SAMN04489720_3156"/>
<keyword evidence="2" id="KW-0812">Transmembrane</keyword>
<sequence>MPLFSKPKDVVVQPEPTKANGKGAATPKRSQQVARNQRPLVPTDRKEAKKESREQMAKLREEQRLGFERGDERYLPARDKGEVKRYVRDYVDARLSVAMLMIPAMIVVIILTFFESMDVRLIANVVLWAFIAVAVLDCLLLSFLVKRRITAKFGPGKTKGVAWYASMRAAQLPFMRMPKPQVKLFNFPE</sequence>
<dbReference type="RefSeq" id="WP_197674615.1">
    <property type="nucleotide sequence ID" value="NZ_LT629695.1"/>
</dbReference>
<accession>A0A1G8H086</accession>
<evidence type="ECO:0000313" key="4">
    <source>
        <dbReference type="Proteomes" id="UP000198822"/>
    </source>
</evidence>
<organism evidence="3 4">
    <name type="scientific">Agrococcus jejuensis</name>
    <dbReference type="NCBI Taxonomy" id="399736"/>
    <lineage>
        <taxon>Bacteria</taxon>
        <taxon>Bacillati</taxon>
        <taxon>Actinomycetota</taxon>
        <taxon>Actinomycetes</taxon>
        <taxon>Micrococcales</taxon>
        <taxon>Microbacteriaceae</taxon>
        <taxon>Agrococcus</taxon>
    </lineage>
</organism>
<dbReference type="EMBL" id="LT629695">
    <property type="protein sequence ID" value="SDI00092.1"/>
    <property type="molecule type" value="Genomic_DNA"/>
</dbReference>
<dbReference type="Pfam" id="PF11241">
    <property type="entry name" value="DUF3043"/>
    <property type="match status" value="1"/>
</dbReference>
<dbReference type="AlphaFoldDB" id="A0A1G8H086"/>
<protein>
    <recommendedName>
        <fullName evidence="5">DUF3043 domain-containing protein</fullName>
    </recommendedName>
</protein>
<dbReference type="Proteomes" id="UP000198822">
    <property type="component" value="Chromosome I"/>
</dbReference>
<evidence type="ECO:0008006" key="5">
    <source>
        <dbReference type="Google" id="ProtNLM"/>
    </source>
</evidence>